<evidence type="ECO:0000256" key="7">
    <source>
        <dbReference type="RuleBase" id="RU000304"/>
    </source>
</evidence>
<dbReference type="GO" id="GO:0005524">
    <property type="term" value="F:ATP binding"/>
    <property type="evidence" value="ECO:0007669"/>
    <property type="project" value="UniProtKB-UniRule"/>
</dbReference>
<dbReference type="EC" id="2.7.11.1" evidence="1"/>
<dbReference type="OrthoDB" id="9396925at2759"/>
<dbReference type="KEGG" id="acan:ACA1_256520"/>
<dbReference type="SMART" id="SM00220">
    <property type="entry name" value="S_TKc"/>
    <property type="match status" value="1"/>
</dbReference>
<reference evidence="10 11" key="1">
    <citation type="journal article" date="2013" name="Genome Biol.">
        <title>Genome of Acanthamoeba castellanii highlights extensive lateral gene transfer and early evolution of tyrosine kinase signaling.</title>
        <authorList>
            <person name="Clarke M."/>
            <person name="Lohan A.J."/>
            <person name="Liu B."/>
            <person name="Lagkouvardos I."/>
            <person name="Roy S."/>
            <person name="Zafar N."/>
            <person name="Bertelli C."/>
            <person name="Schilde C."/>
            <person name="Kianianmomeni A."/>
            <person name="Burglin T.R."/>
            <person name="Frech C."/>
            <person name="Turcotte B."/>
            <person name="Kopec K.O."/>
            <person name="Synnott J.M."/>
            <person name="Choo C."/>
            <person name="Paponov I."/>
            <person name="Finkler A."/>
            <person name="Soon Heng Tan C."/>
            <person name="Hutchins A.P."/>
            <person name="Weinmeier T."/>
            <person name="Rattei T."/>
            <person name="Chu J.S."/>
            <person name="Gimenez G."/>
            <person name="Irimia M."/>
            <person name="Rigden D.J."/>
            <person name="Fitzpatrick D.A."/>
            <person name="Lorenzo-Morales J."/>
            <person name="Bateman A."/>
            <person name="Chiu C.H."/>
            <person name="Tang P."/>
            <person name="Hegemann P."/>
            <person name="Fromm H."/>
            <person name="Raoult D."/>
            <person name="Greub G."/>
            <person name="Miranda-Saavedra D."/>
            <person name="Chen N."/>
            <person name="Nash P."/>
            <person name="Ginger M.L."/>
            <person name="Horn M."/>
            <person name="Schaap P."/>
            <person name="Caler L."/>
            <person name="Loftus B."/>
        </authorList>
    </citation>
    <scope>NUCLEOTIDE SEQUENCE [LARGE SCALE GENOMIC DNA]</scope>
    <source>
        <strain evidence="10 11">Neff</strain>
    </source>
</reference>
<dbReference type="PROSITE" id="PS00107">
    <property type="entry name" value="PROTEIN_KINASE_ATP"/>
    <property type="match status" value="1"/>
</dbReference>
<dbReference type="PANTHER" id="PTHR24346">
    <property type="entry name" value="MAP/MICROTUBULE AFFINITY-REGULATING KINASE"/>
    <property type="match status" value="1"/>
</dbReference>
<dbReference type="AlphaFoldDB" id="L8GFL1"/>
<keyword evidence="5 6" id="KW-0067">ATP-binding</keyword>
<organism evidence="10 11">
    <name type="scientific">Acanthamoeba castellanii (strain ATCC 30010 / Neff)</name>
    <dbReference type="NCBI Taxonomy" id="1257118"/>
    <lineage>
        <taxon>Eukaryota</taxon>
        <taxon>Amoebozoa</taxon>
        <taxon>Discosea</taxon>
        <taxon>Longamoebia</taxon>
        <taxon>Centramoebida</taxon>
        <taxon>Acanthamoebidae</taxon>
        <taxon>Acanthamoeba</taxon>
    </lineage>
</organism>
<evidence type="ECO:0000313" key="10">
    <source>
        <dbReference type="EMBL" id="ELR11513.1"/>
    </source>
</evidence>
<feature type="compositionally biased region" description="Acidic residues" evidence="8">
    <location>
        <begin position="348"/>
        <end position="360"/>
    </location>
</feature>
<evidence type="ECO:0000256" key="8">
    <source>
        <dbReference type="SAM" id="MobiDB-lite"/>
    </source>
</evidence>
<dbReference type="GO" id="GO:0035556">
    <property type="term" value="P:intracellular signal transduction"/>
    <property type="evidence" value="ECO:0007669"/>
    <property type="project" value="TreeGrafter"/>
</dbReference>
<dbReference type="STRING" id="1257118.L8GFL1"/>
<dbReference type="InterPro" id="IPR017441">
    <property type="entry name" value="Protein_kinase_ATP_BS"/>
</dbReference>
<evidence type="ECO:0000256" key="2">
    <source>
        <dbReference type="ARBA" id="ARBA00022527"/>
    </source>
</evidence>
<feature type="domain" description="Protein kinase" evidence="9">
    <location>
        <begin position="15"/>
        <end position="276"/>
    </location>
</feature>
<dbReference type="SUPFAM" id="SSF56112">
    <property type="entry name" value="Protein kinase-like (PK-like)"/>
    <property type="match status" value="1"/>
</dbReference>
<keyword evidence="4 10" id="KW-0808">Transferase</keyword>
<evidence type="ECO:0000256" key="5">
    <source>
        <dbReference type="ARBA" id="ARBA00022840"/>
    </source>
</evidence>
<dbReference type="EMBL" id="KB008148">
    <property type="protein sequence ID" value="ELR11513.1"/>
    <property type="molecule type" value="Genomic_DNA"/>
</dbReference>
<evidence type="ECO:0000259" key="9">
    <source>
        <dbReference type="PROSITE" id="PS50011"/>
    </source>
</evidence>
<feature type="region of interest" description="Disordered" evidence="8">
    <location>
        <begin position="322"/>
        <end position="360"/>
    </location>
</feature>
<protein>
    <recommendedName>
        <fullName evidence="1">non-specific serine/threonine protein kinase</fullName>
        <ecNumber evidence="1">2.7.11.1</ecNumber>
    </recommendedName>
</protein>
<dbReference type="PROSITE" id="PS00108">
    <property type="entry name" value="PROTEIN_KINASE_ST"/>
    <property type="match status" value="1"/>
</dbReference>
<dbReference type="OMA" id="PITHKGG"/>
<name>L8GFL1_ACACF</name>
<accession>L8GFL1</accession>
<dbReference type="PANTHER" id="PTHR24346:SF30">
    <property type="entry name" value="MATERNAL EMBRYONIC LEUCINE ZIPPER KINASE"/>
    <property type="match status" value="1"/>
</dbReference>
<dbReference type="InterPro" id="IPR000719">
    <property type="entry name" value="Prot_kinase_dom"/>
</dbReference>
<evidence type="ECO:0000313" key="11">
    <source>
        <dbReference type="Proteomes" id="UP000011083"/>
    </source>
</evidence>
<dbReference type="Gene3D" id="1.10.510.10">
    <property type="entry name" value="Transferase(Phosphotransferase) domain 1"/>
    <property type="match status" value="1"/>
</dbReference>
<evidence type="ECO:0000256" key="3">
    <source>
        <dbReference type="ARBA" id="ARBA00022741"/>
    </source>
</evidence>
<evidence type="ECO:0000256" key="4">
    <source>
        <dbReference type="ARBA" id="ARBA00022777"/>
    </source>
</evidence>
<dbReference type="VEuPathDB" id="AmoebaDB:ACA1_256520"/>
<dbReference type="GO" id="GO:0004674">
    <property type="term" value="F:protein serine/threonine kinase activity"/>
    <property type="evidence" value="ECO:0007669"/>
    <property type="project" value="UniProtKB-KW"/>
</dbReference>
<keyword evidence="11" id="KW-1185">Reference proteome</keyword>
<sequence length="360" mass="40416">MTMKMSRIGGSHYAMCDTEILGEGAFGEVKLGFHGGDMKTKLAIKRITKSKLSTTMREHLKVEVDVLRRCLHPTIVPLRDVVETEDDVYFVMDYVNGGDLFDFVVARGKLDEPLARRAFGQLADAVNYLHNHLGVIHHDLKLENLLVDLSAADDVSLKLSDFGLCCTVQRPTDILTKFSGTEAYCSPEVLEGRPYNGSANEVYAMGVILYILVTGAYPFDSEIELQVAQQTDYSHLSSLPFPRQVSRECRDLVLTLLDPNPRKRPTIERVLAHPFLQPYVATLKTLETQKEEQDELQFALEQEQYELLGCEEEINVCEVSVADEEQDDDTGDDDDAIDASHVELSVMVDEDDDDFDGMLQ</sequence>
<dbReference type="GeneID" id="14912109"/>
<dbReference type="Pfam" id="PF00069">
    <property type="entry name" value="Pkinase"/>
    <property type="match status" value="1"/>
</dbReference>
<dbReference type="RefSeq" id="XP_004333526.1">
    <property type="nucleotide sequence ID" value="XM_004333478.1"/>
</dbReference>
<evidence type="ECO:0000256" key="1">
    <source>
        <dbReference type="ARBA" id="ARBA00012513"/>
    </source>
</evidence>
<dbReference type="InterPro" id="IPR008271">
    <property type="entry name" value="Ser/Thr_kinase_AS"/>
</dbReference>
<dbReference type="GO" id="GO:0005737">
    <property type="term" value="C:cytoplasm"/>
    <property type="evidence" value="ECO:0007669"/>
    <property type="project" value="TreeGrafter"/>
</dbReference>
<dbReference type="InterPro" id="IPR011009">
    <property type="entry name" value="Kinase-like_dom_sf"/>
</dbReference>
<keyword evidence="2 7" id="KW-0723">Serine/threonine-protein kinase</keyword>
<dbReference type="Proteomes" id="UP000011083">
    <property type="component" value="Unassembled WGS sequence"/>
</dbReference>
<gene>
    <name evidence="10" type="ORF">ACA1_256520</name>
</gene>
<keyword evidence="3 6" id="KW-0547">Nucleotide-binding</keyword>
<feature type="binding site" evidence="6">
    <location>
        <position position="45"/>
    </location>
    <ligand>
        <name>ATP</name>
        <dbReference type="ChEBI" id="CHEBI:30616"/>
    </ligand>
</feature>
<feature type="compositionally biased region" description="Acidic residues" evidence="8">
    <location>
        <begin position="322"/>
        <end position="337"/>
    </location>
</feature>
<proteinExistence type="inferred from homology"/>
<keyword evidence="4 10" id="KW-0418">Kinase</keyword>
<comment type="similarity">
    <text evidence="7">Belongs to the protein kinase superfamily.</text>
</comment>
<dbReference type="PROSITE" id="PS50011">
    <property type="entry name" value="PROTEIN_KINASE_DOM"/>
    <property type="match status" value="1"/>
</dbReference>
<dbReference type="FunFam" id="1.10.510.10:FF:000571">
    <property type="entry name" value="Maternal embryonic leucine zipper kinase"/>
    <property type="match status" value="1"/>
</dbReference>
<evidence type="ECO:0000256" key="6">
    <source>
        <dbReference type="PROSITE-ProRule" id="PRU10141"/>
    </source>
</evidence>